<sequence length="156" mass="18151">MNSEDIVNSKDIMDSENITESEDFIEFEDIIDSDTLDLVENFISPPKNFSTHWTGFLHSKQLKNDKAQRYNAKYTYCAQIFEAHKEAMTNHMINLYHKILAESKILYSHTVNKKKSEEVTEVPTHKAVLVTDYFDKAILLLEKTNELHTLLLRALL</sequence>
<keyword evidence="2" id="KW-1185">Reference proteome</keyword>
<comment type="caution">
    <text evidence="1">The sequence shown here is derived from an EMBL/GenBank/DDBJ whole genome shotgun (WGS) entry which is preliminary data.</text>
</comment>
<name>A0ACA9JZL5_9GLOM</name>
<organism evidence="1 2">
    <name type="scientific">Dentiscutata heterogama</name>
    <dbReference type="NCBI Taxonomy" id="1316150"/>
    <lineage>
        <taxon>Eukaryota</taxon>
        <taxon>Fungi</taxon>
        <taxon>Fungi incertae sedis</taxon>
        <taxon>Mucoromycota</taxon>
        <taxon>Glomeromycotina</taxon>
        <taxon>Glomeromycetes</taxon>
        <taxon>Diversisporales</taxon>
        <taxon>Gigasporaceae</taxon>
        <taxon>Dentiscutata</taxon>
    </lineage>
</organism>
<reference evidence="1" key="1">
    <citation type="submission" date="2021-06" db="EMBL/GenBank/DDBJ databases">
        <authorList>
            <person name="Kallberg Y."/>
            <person name="Tangrot J."/>
            <person name="Rosling A."/>
        </authorList>
    </citation>
    <scope>NUCLEOTIDE SEQUENCE</scope>
    <source>
        <strain evidence="1">IL203A</strain>
    </source>
</reference>
<proteinExistence type="predicted"/>
<protein>
    <submittedName>
        <fullName evidence="1">11601_t:CDS:1</fullName>
    </submittedName>
</protein>
<evidence type="ECO:0000313" key="2">
    <source>
        <dbReference type="Proteomes" id="UP000789702"/>
    </source>
</evidence>
<dbReference type="EMBL" id="CAJVPU010000206">
    <property type="protein sequence ID" value="CAG8443694.1"/>
    <property type="molecule type" value="Genomic_DNA"/>
</dbReference>
<gene>
    <name evidence="1" type="ORF">DHETER_LOCUS430</name>
</gene>
<dbReference type="Proteomes" id="UP000789702">
    <property type="component" value="Unassembled WGS sequence"/>
</dbReference>
<evidence type="ECO:0000313" key="1">
    <source>
        <dbReference type="EMBL" id="CAG8443694.1"/>
    </source>
</evidence>
<accession>A0ACA9JZL5</accession>